<dbReference type="EMBL" id="MT274129">
    <property type="protein sequence ID" value="QLP88985.1"/>
    <property type="molecule type" value="Genomic_DNA"/>
</dbReference>
<evidence type="ECO:0000256" key="3">
    <source>
        <dbReference type="ARBA" id="ARBA00011291"/>
    </source>
</evidence>
<keyword evidence="7 12" id="KW-0375">Hydrogen ion transport</keyword>
<geneLocation type="mitochondrion" evidence="14"/>
<evidence type="ECO:0000256" key="4">
    <source>
        <dbReference type="ARBA" id="ARBA00022448"/>
    </source>
</evidence>
<dbReference type="RefSeq" id="YP_009918083.1">
    <property type="nucleotide sequence ID" value="NC_050281.1"/>
</dbReference>
<evidence type="ECO:0000256" key="13">
    <source>
        <dbReference type="SAM" id="Phobius"/>
    </source>
</evidence>
<keyword evidence="11 13" id="KW-0472">Membrane</keyword>
<keyword evidence="9 12" id="KW-0406">Ion transport</keyword>
<comment type="similarity">
    <text evidence="2 12">Belongs to the ATPase protein 8 family.</text>
</comment>
<dbReference type="GO" id="GO:0015078">
    <property type="term" value="F:proton transmembrane transporter activity"/>
    <property type="evidence" value="ECO:0007669"/>
    <property type="project" value="InterPro"/>
</dbReference>
<dbReference type="GO" id="GO:0045259">
    <property type="term" value="C:proton-transporting ATP synthase complex"/>
    <property type="evidence" value="ECO:0007669"/>
    <property type="project" value="UniProtKB-KW"/>
</dbReference>
<keyword evidence="4 12" id="KW-0813">Transport</keyword>
<reference evidence="14" key="1">
    <citation type="journal article" date="2020" name="PeerJ">
        <title>Six complete mitochondrial genomes of mayflies from three genera of Ephemerellidae (Insecta: Ephemeroptera) with inversion and translocation of trnI rearrangement and their phylogenetic relationships.</title>
        <authorList>
            <person name="Xu X.D."/>
            <person name="Jia Y.Y."/>
            <person name="Cao S.S."/>
            <person name="Zhang Z.Y."/>
            <person name="Storey K.B."/>
            <person name="Yu D.N."/>
            <person name="Zhang J.Y."/>
        </authorList>
    </citation>
    <scope>NUCLEOTIDE SEQUENCE</scope>
</reference>
<keyword evidence="8 13" id="KW-1133">Transmembrane helix</keyword>
<comment type="subcellular location">
    <subcellularLocation>
        <location evidence="1 12">Mitochondrion membrane</location>
        <topology evidence="1 12">Single-pass membrane protein</topology>
    </subcellularLocation>
</comment>
<keyword evidence="10 12" id="KW-0496">Mitochondrion</keyword>
<keyword evidence="5 12" id="KW-0138">CF(0)</keyword>
<accession>A0A7D6FGI3</accession>
<dbReference type="GO" id="GO:0031966">
    <property type="term" value="C:mitochondrial membrane"/>
    <property type="evidence" value="ECO:0007669"/>
    <property type="project" value="UniProtKB-SubCell"/>
</dbReference>
<evidence type="ECO:0000256" key="1">
    <source>
        <dbReference type="ARBA" id="ARBA00004304"/>
    </source>
</evidence>
<gene>
    <name evidence="14" type="primary">ATP8</name>
</gene>
<comment type="subunit">
    <text evidence="3">F-type ATPases have 2 components, CF(1) - the catalytic core - and CF(0) - the membrane proton channel.</text>
</comment>
<proteinExistence type="inferred from homology"/>
<name>A0A7D6FGI3_9INSE</name>
<evidence type="ECO:0000256" key="8">
    <source>
        <dbReference type="ARBA" id="ARBA00022989"/>
    </source>
</evidence>
<feature type="transmembrane region" description="Helical" evidence="13">
    <location>
        <begin position="7"/>
        <end position="30"/>
    </location>
</feature>
<keyword evidence="6 12" id="KW-0812">Transmembrane</keyword>
<evidence type="ECO:0000313" key="14">
    <source>
        <dbReference type="EMBL" id="QLP88985.1"/>
    </source>
</evidence>
<evidence type="ECO:0000256" key="9">
    <source>
        <dbReference type="ARBA" id="ARBA00023065"/>
    </source>
</evidence>
<sequence length="53" mass="6105">MPQMAPLSWLMLFFSFTVIFMLFSMFNYFITCPATPGTDVGAKTSCTPLTWKW</sequence>
<organism evidence="14">
    <name type="scientific">Serratella sp. Yunnan-2018</name>
    <dbReference type="NCBI Taxonomy" id="2748058"/>
    <lineage>
        <taxon>Eukaryota</taxon>
        <taxon>Metazoa</taxon>
        <taxon>Ecdysozoa</taxon>
        <taxon>Arthropoda</taxon>
        <taxon>Hexapoda</taxon>
        <taxon>Insecta</taxon>
        <taxon>Pterygota</taxon>
        <taxon>Palaeoptera</taxon>
        <taxon>Ephemeroptera</taxon>
        <taxon>Pannota</taxon>
        <taxon>Ephemerellidae</taxon>
        <taxon>Serratella</taxon>
    </lineage>
</organism>
<evidence type="ECO:0000256" key="2">
    <source>
        <dbReference type="ARBA" id="ARBA00008892"/>
    </source>
</evidence>
<evidence type="ECO:0000256" key="11">
    <source>
        <dbReference type="ARBA" id="ARBA00023136"/>
    </source>
</evidence>
<dbReference type="GO" id="GO:0015986">
    <property type="term" value="P:proton motive force-driven ATP synthesis"/>
    <property type="evidence" value="ECO:0007669"/>
    <property type="project" value="InterPro"/>
</dbReference>
<reference evidence="14" key="2">
    <citation type="submission" date="2020-04" db="EMBL/GenBank/DDBJ databases">
        <authorList>
            <person name="Xu X."/>
        </authorList>
    </citation>
    <scope>NUCLEOTIDE SEQUENCE</scope>
</reference>
<dbReference type="GeneID" id="58901313"/>
<dbReference type="CTD" id="4509"/>
<dbReference type="InterPro" id="IPR001421">
    <property type="entry name" value="ATP8_metazoa"/>
</dbReference>
<evidence type="ECO:0000256" key="12">
    <source>
        <dbReference type="RuleBase" id="RU003661"/>
    </source>
</evidence>
<protein>
    <recommendedName>
        <fullName evidence="12">ATP synthase complex subunit 8</fullName>
    </recommendedName>
</protein>
<dbReference type="Pfam" id="PF00895">
    <property type="entry name" value="ATP-synt_8"/>
    <property type="match status" value="1"/>
</dbReference>
<evidence type="ECO:0000256" key="7">
    <source>
        <dbReference type="ARBA" id="ARBA00022781"/>
    </source>
</evidence>
<evidence type="ECO:0000256" key="6">
    <source>
        <dbReference type="ARBA" id="ARBA00022692"/>
    </source>
</evidence>
<dbReference type="AlphaFoldDB" id="A0A7D6FGI3"/>
<evidence type="ECO:0000256" key="10">
    <source>
        <dbReference type="ARBA" id="ARBA00023128"/>
    </source>
</evidence>
<evidence type="ECO:0000256" key="5">
    <source>
        <dbReference type="ARBA" id="ARBA00022547"/>
    </source>
</evidence>